<proteinExistence type="predicted"/>
<dbReference type="Gene3D" id="1.10.260.40">
    <property type="entry name" value="lambda repressor-like DNA-binding domains"/>
    <property type="match status" value="1"/>
</dbReference>
<comment type="caution">
    <text evidence="1">The sequence shown here is derived from an EMBL/GenBank/DDBJ whole genome shotgun (WGS) entry which is preliminary data.</text>
</comment>
<evidence type="ECO:0000313" key="1">
    <source>
        <dbReference type="EMBL" id="NHR07432.1"/>
    </source>
</evidence>
<accession>A0ABX0L6J0</accession>
<protein>
    <recommendedName>
        <fullName evidence="3">XRE family transcriptional regulator</fullName>
    </recommendedName>
</protein>
<name>A0ABX0L6J0_9NEIS</name>
<evidence type="ECO:0000313" key="2">
    <source>
        <dbReference type="Proteomes" id="UP001515641"/>
    </source>
</evidence>
<dbReference type="SUPFAM" id="SSF47413">
    <property type="entry name" value="lambda repressor-like DNA-binding domains"/>
    <property type="match status" value="1"/>
</dbReference>
<keyword evidence="2" id="KW-1185">Reference proteome</keyword>
<organism evidence="1 2">
    <name type="scientific">Chromobacterium fluminis</name>
    <dbReference type="NCBI Taxonomy" id="3044269"/>
    <lineage>
        <taxon>Bacteria</taxon>
        <taxon>Pseudomonadati</taxon>
        <taxon>Pseudomonadota</taxon>
        <taxon>Betaproteobacteria</taxon>
        <taxon>Neisseriales</taxon>
        <taxon>Chromobacteriaceae</taxon>
        <taxon>Chromobacterium</taxon>
    </lineage>
</organism>
<dbReference type="Proteomes" id="UP001515641">
    <property type="component" value="Unassembled WGS sequence"/>
</dbReference>
<sequence>MTGQEFEAGMKRLGLSQTKMAEILGCDRGTIAARCKADRVDTQYRYIMLGMLAEQSAKDLILAVGSSSKSE</sequence>
<dbReference type="EMBL" id="JAAOMA010000034">
    <property type="protein sequence ID" value="NHR07432.1"/>
    <property type="molecule type" value="Genomic_DNA"/>
</dbReference>
<reference evidence="1 2" key="1">
    <citation type="submission" date="2020-03" db="EMBL/GenBank/DDBJ databases">
        <title>Draft genome sequence of environmentally isolated cultures.</title>
        <authorList>
            <person name="Wilson H.S."/>
            <person name="De Leon M.E."/>
        </authorList>
    </citation>
    <scope>NUCLEOTIDE SEQUENCE [LARGE SCALE GENOMIC DNA]</scope>
    <source>
        <strain evidence="1 2">HSC-31F16</strain>
    </source>
</reference>
<evidence type="ECO:0008006" key="3">
    <source>
        <dbReference type="Google" id="ProtNLM"/>
    </source>
</evidence>
<gene>
    <name evidence="1" type="ORF">HA052_19765</name>
</gene>
<dbReference type="InterPro" id="IPR010982">
    <property type="entry name" value="Lambda_DNA-bd_dom_sf"/>
</dbReference>
<dbReference type="RefSeq" id="WP_166453241.1">
    <property type="nucleotide sequence ID" value="NZ_JAAOMA010000034.1"/>
</dbReference>